<keyword evidence="1" id="KW-0472">Membrane</keyword>
<accession>A0A261EVA1</accession>
<sequence length="119" mass="12385">MKTIANIIWIVLGGLELAAAWAIVGVILCITIVGVPLGMQCFKAAAVSLTPFGHYVEYGGGAGSAVANFFWIILCGWWLAAGYVLAGILNCITIIGIPAGLQSFKMAKLAWAPFGAVIS</sequence>
<keyword evidence="1" id="KW-1133">Transmembrane helix</keyword>
<evidence type="ECO:0000259" key="2">
    <source>
        <dbReference type="Pfam" id="PF03733"/>
    </source>
</evidence>
<keyword evidence="1" id="KW-0812">Transmembrane</keyword>
<feature type="transmembrane region" description="Helical" evidence="1">
    <location>
        <begin position="7"/>
        <end position="33"/>
    </location>
</feature>
<dbReference type="PANTHER" id="PTHR42903:SF1">
    <property type="entry name" value="INNER MEMBRANE PROTEIN YCCF"/>
    <property type="match status" value="1"/>
</dbReference>
<protein>
    <recommendedName>
        <fullName evidence="2">Inner membrane component domain-containing protein</fullName>
    </recommendedName>
</protein>
<gene>
    <name evidence="3" type="ORF">PSSU_1191</name>
</gene>
<dbReference type="EMBL" id="MWWQ01000011">
    <property type="protein sequence ID" value="OZG50755.1"/>
    <property type="molecule type" value="Genomic_DNA"/>
</dbReference>
<dbReference type="PIRSF" id="PIRSF028777">
    <property type="entry name" value="UCP028777"/>
    <property type="match status" value="1"/>
</dbReference>
<dbReference type="AlphaFoldDB" id="A0A261EVA1"/>
<dbReference type="RefSeq" id="WP_094691533.1">
    <property type="nucleotide sequence ID" value="NZ_MWWQ01000011.1"/>
</dbReference>
<evidence type="ECO:0000313" key="4">
    <source>
        <dbReference type="Proteomes" id="UP000216454"/>
    </source>
</evidence>
<keyword evidence="4" id="KW-1185">Reference proteome</keyword>
<feature type="domain" description="Inner membrane component" evidence="2">
    <location>
        <begin position="4"/>
        <end position="53"/>
    </location>
</feature>
<dbReference type="Proteomes" id="UP000216454">
    <property type="component" value="Unassembled WGS sequence"/>
</dbReference>
<dbReference type="PANTHER" id="PTHR42903">
    <property type="entry name" value="INNER MEMBRANE PROTEIN YCCF"/>
    <property type="match status" value="1"/>
</dbReference>
<evidence type="ECO:0000313" key="3">
    <source>
        <dbReference type="EMBL" id="OZG50755.1"/>
    </source>
</evidence>
<dbReference type="InterPro" id="IPR052937">
    <property type="entry name" value="Inner_membrane_protein"/>
</dbReference>
<name>A0A261EVA1_9BIFI</name>
<feature type="domain" description="Inner membrane component" evidence="2">
    <location>
        <begin position="67"/>
        <end position="115"/>
    </location>
</feature>
<organism evidence="3 4">
    <name type="scientific">Pseudoscardovia suis</name>
    <dbReference type="NCBI Taxonomy" id="987063"/>
    <lineage>
        <taxon>Bacteria</taxon>
        <taxon>Bacillati</taxon>
        <taxon>Actinomycetota</taxon>
        <taxon>Actinomycetes</taxon>
        <taxon>Bifidobacteriales</taxon>
        <taxon>Bifidobacteriaceae</taxon>
        <taxon>Pseudoscardovia</taxon>
    </lineage>
</organism>
<dbReference type="OrthoDB" id="3238663at2"/>
<evidence type="ECO:0000256" key="1">
    <source>
        <dbReference type="SAM" id="Phobius"/>
    </source>
</evidence>
<feature type="transmembrane region" description="Helical" evidence="1">
    <location>
        <begin position="69"/>
        <end position="97"/>
    </location>
</feature>
<dbReference type="GO" id="GO:0005886">
    <property type="term" value="C:plasma membrane"/>
    <property type="evidence" value="ECO:0007669"/>
    <property type="project" value="TreeGrafter"/>
</dbReference>
<comment type="caution">
    <text evidence="3">The sequence shown here is derived from an EMBL/GenBank/DDBJ whole genome shotgun (WGS) entry which is preliminary data.</text>
</comment>
<dbReference type="NCBIfam" id="NF008740">
    <property type="entry name" value="PRK11770.1-2"/>
    <property type="match status" value="1"/>
</dbReference>
<dbReference type="InterPro" id="IPR005185">
    <property type="entry name" value="YccF"/>
</dbReference>
<proteinExistence type="predicted"/>
<dbReference type="Pfam" id="PF03733">
    <property type="entry name" value="YccF"/>
    <property type="match status" value="2"/>
</dbReference>
<dbReference type="InterPro" id="IPR031308">
    <property type="entry name" value="UCP028777"/>
</dbReference>
<reference evidence="3 4" key="1">
    <citation type="journal article" date="2017" name="BMC Genomics">
        <title>Comparative genomic and phylogenomic analyses of the Bifidobacteriaceae family.</title>
        <authorList>
            <person name="Lugli G.A."/>
            <person name="Milani C."/>
            <person name="Turroni F."/>
            <person name="Duranti S."/>
            <person name="Mancabelli L."/>
            <person name="Mangifesta M."/>
            <person name="Ferrario C."/>
            <person name="Modesto M."/>
            <person name="Mattarelli P."/>
            <person name="Jiri K."/>
            <person name="van Sinderen D."/>
            <person name="Ventura M."/>
        </authorList>
    </citation>
    <scope>NUCLEOTIDE SEQUENCE [LARGE SCALE GENOMIC DNA]</scope>
    <source>
        <strain evidence="3 4">DSM 24744</strain>
    </source>
</reference>